<organism evidence="4">
    <name type="scientific">Solanum lycopersicum</name>
    <name type="common">Tomato</name>
    <name type="synonym">Lycopersicon esculentum</name>
    <dbReference type="NCBI Taxonomy" id="4081"/>
    <lineage>
        <taxon>Eukaryota</taxon>
        <taxon>Viridiplantae</taxon>
        <taxon>Streptophyta</taxon>
        <taxon>Embryophyta</taxon>
        <taxon>Tracheophyta</taxon>
        <taxon>Spermatophyta</taxon>
        <taxon>Magnoliopsida</taxon>
        <taxon>eudicotyledons</taxon>
        <taxon>Gunneridae</taxon>
        <taxon>Pentapetalae</taxon>
        <taxon>asterids</taxon>
        <taxon>lamiids</taxon>
        <taxon>Solanales</taxon>
        <taxon>Solanaceae</taxon>
        <taxon>Solanoideae</taxon>
        <taxon>Solaneae</taxon>
        <taxon>Solanum</taxon>
        <taxon>Solanum subgen. Lycopersicon</taxon>
    </lineage>
</organism>
<protein>
    <recommendedName>
        <fullName evidence="6">Pentacotripeptide-repeat region of PRORP domain-containing protein</fullName>
    </recommendedName>
</protein>
<proteinExistence type="inferred from homology"/>
<dbReference type="FunFam" id="1.25.40.10:FF:000196">
    <property type="entry name" value="Pentatricopeptide repeat-containing protein At4g14850"/>
    <property type="match status" value="1"/>
</dbReference>
<evidence type="ECO:0000256" key="1">
    <source>
        <dbReference type="ARBA" id="ARBA00022737"/>
    </source>
</evidence>
<name>A0A3Q7EA39_SOLLC</name>
<dbReference type="Pfam" id="PF13041">
    <property type="entry name" value="PPR_2"/>
    <property type="match status" value="2"/>
</dbReference>
<dbReference type="NCBIfam" id="TIGR00756">
    <property type="entry name" value="PPR"/>
    <property type="match status" value="5"/>
</dbReference>
<dbReference type="InterPro" id="IPR002885">
    <property type="entry name" value="PPR_rpt"/>
</dbReference>
<dbReference type="FunCoup" id="A0A3Q7EA39">
    <property type="interactions" value="619"/>
</dbReference>
<evidence type="ECO:0008006" key="6">
    <source>
        <dbReference type="Google" id="ProtNLM"/>
    </source>
</evidence>
<feature type="repeat" description="PPR" evidence="3">
    <location>
        <begin position="409"/>
        <end position="443"/>
    </location>
</feature>
<sequence>MFQFALAWDVFQILFQKNIAVKSYCSHHLRQNFKQFSRHCSTFSSDQNLISQLQSCKNISEITQFHALMIKTGQDQIPFTLSKLLACSIQFTDYISSIFKYVKSPNLYMYNTMLRSYSISDDPQKGLVFFNYMREQCVVLDQFAFVSVLRSCIRLMEKWTGVAVHSVVLKSGFDLFLDLKNTLLNFYCVCGGIRCAHKLFDEISKRDLVSWNTLMGGYLCVSNYSAVLDMFVELRRDGIYASVTTMLCVLSAIGELRIALVGESLHGYCIKIGFCDSLKVLTAFISMYGKIGCVSSGRSLFDEASQKDVVLWNCLIDGYAKNGLLQEALSLLREMKVQRLKPNSSTLASLLSFCASSGALNMGEYIQNFVEDQQLALDPVHGTALIDMYAKCGLLVKAVNVFDSMETKDVKCWTAMIMGYGVHGEAKDAIALFHRMEDEGFRPNEVTFLAVFSACSHGGLVAEGISCFRKMVLEYGLTPKIEHYGCLIDILGRAGLLETARELIKDLPIEGDATAWRALLAACRVHGSVELGEQVKKELEQRFGEHPADSLLLNCTYAIAGILPEDRDMLEVKEGKLEKEVGSSLSGKKEAGCSSIELYDSSRIFLSQCVVR</sequence>
<dbReference type="AlphaFoldDB" id="A0A3Q7EA39"/>
<dbReference type="Gramene" id="Solyc01g010510.3.1">
    <property type="protein sequence ID" value="Solyc01g010510.3.1"/>
    <property type="gene ID" value="Solyc01g010510.3"/>
</dbReference>
<dbReference type="FunFam" id="1.25.40.10:FF:000090">
    <property type="entry name" value="Pentatricopeptide repeat-containing protein, chloroplastic"/>
    <property type="match status" value="1"/>
</dbReference>
<dbReference type="InterPro" id="IPR046960">
    <property type="entry name" value="PPR_At4g14850-like_plant"/>
</dbReference>
<keyword evidence="5" id="KW-1185">Reference proteome</keyword>
<dbReference type="PANTHER" id="PTHR47926:SF490">
    <property type="entry name" value="REPEAT-LIKE SUPERFAMILY PROTEIN, PUTATIVE-RELATED"/>
    <property type="match status" value="1"/>
</dbReference>
<dbReference type="GO" id="GO:0003723">
    <property type="term" value="F:RNA binding"/>
    <property type="evidence" value="ECO:0007669"/>
    <property type="project" value="InterPro"/>
</dbReference>
<dbReference type="InterPro" id="IPR011990">
    <property type="entry name" value="TPR-like_helical_dom_sf"/>
</dbReference>
<evidence type="ECO:0000313" key="4">
    <source>
        <dbReference type="EnsemblPlants" id="Solyc01g010510.3.1"/>
    </source>
</evidence>
<reference evidence="4" key="2">
    <citation type="submission" date="2019-01" db="UniProtKB">
        <authorList>
            <consortium name="EnsemblPlants"/>
        </authorList>
    </citation>
    <scope>IDENTIFICATION</scope>
    <source>
        <strain evidence="4">cv. Heinz 1706</strain>
    </source>
</reference>
<evidence type="ECO:0000313" key="5">
    <source>
        <dbReference type="Proteomes" id="UP000004994"/>
    </source>
</evidence>
<dbReference type="Gene3D" id="1.25.40.10">
    <property type="entry name" value="Tetratricopeptide repeat domain"/>
    <property type="match status" value="4"/>
</dbReference>
<evidence type="ECO:0000256" key="2">
    <source>
        <dbReference type="ARBA" id="ARBA00061659"/>
    </source>
</evidence>
<dbReference type="Pfam" id="PF01535">
    <property type="entry name" value="PPR"/>
    <property type="match status" value="4"/>
</dbReference>
<dbReference type="InParanoid" id="A0A3Q7EA39"/>
<evidence type="ECO:0000256" key="3">
    <source>
        <dbReference type="PROSITE-ProRule" id="PRU00708"/>
    </source>
</evidence>
<dbReference type="PaxDb" id="4081-Solyc01g010510.2.1"/>
<feature type="repeat" description="PPR" evidence="3">
    <location>
        <begin position="207"/>
        <end position="241"/>
    </location>
</feature>
<dbReference type="Proteomes" id="UP000004994">
    <property type="component" value="Chromosome 1"/>
</dbReference>
<feature type="repeat" description="PPR" evidence="3">
    <location>
        <begin position="106"/>
        <end position="140"/>
    </location>
</feature>
<reference evidence="4" key="1">
    <citation type="journal article" date="2012" name="Nature">
        <title>The tomato genome sequence provides insights into fleshy fruit evolution.</title>
        <authorList>
            <consortium name="Tomato Genome Consortium"/>
        </authorList>
    </citation>
    <scope>NUCLEOTIDE SEQUENCE [LARGE SCALE GENOMIC DNA]</scope>
    <source>
        <strain evidence="4">cv. Heinz 1706</strain>
    </source>
</reference>
<comment type="similarity">
    <text evidence="2">Belongs to the PPR family. PCMP-E subfamily.</text>
</comment>
<dbReference type="GO" id="GO:0009451">
    <property type="term" value="P:RNA modification"/>
    <property type="evidence" value="ECO:0007669"/>
    <property type="project" value="InterPro"/>
</dbReference>
<dbReference type="PANTHER" id="PTHR47926">
    <property type="entry name" value="PENTATRICOPEPTIDE REPEAT-CONTAINING PROTEIN"/>
    <property type="match status" value="1"/>
</dbReference>
<gene>
    <name evidence="4" type="primary">LOC101261548</name>
</gene>
<dbReference type="PROSITE" id="PS51375">
    <property type="entry name" value="PPR"/>
    <property type="match status" value="4"/>
</dbReference>
<dbReference type="EnsemblPlants" id="Solyc01g010510.3.1">
    <property type="protein sequence ID" value="Solyc01g010510.3.1"/>
    <property type="gene ID" value="Solyc01g010510.3"/>
</dbReference>
<dbReference type="OMA" id="EGMADAR"/>
<feature type="repeat" description="PPR" evidence="3">
    <location>
        <begin position="308"/>
        <end position="342"/>
    </location>
</feature>
<keyword evidence="1" id="KW-0677">Repeat</keyword>
<accession>A0A3Q7EA39</accession>